<dbReference type="SUPFAM" id="SSF55729">
    <property type="entry name" value="Acyl-CoA N-acyltransferases (Nat)"/>
    <property type="match status" value="1"/>
</dbReference>
<dbReference type="OMA" id="NQRYDWI"/>
<dbReference type="EMBL" id="CP000582">
    <property type="protein sequence ID" value="ABO94799.1"/>
    <property type="molecule type" value="Genomic_DNA"/>
</dbReference>
<protein>
    <recommendedName>
        <fullName evidence="1">Glucosamine 6-phosphate N-acetyltransferase</fullName>
        <ecNumber evidence="1">2.3.1.4</ecNumber>
    </recommendedName>
</protein>
<dbReference type="GO" id="GO:0004343">
    <property type="term" value="F:glucosamine 6-phosphate N-acetyltransferase activity"/>
    <property type="evidence" value="ECO:0007669"/>
    <property type="project" value="UniProtKB-UniRule"/>
</dbReference>
<dbReference type="Pfam" id="PF00583">
    <property type="entry name" value="Acetyltransf_1"/>
    <property type="match status" value="1"/>
</dbReference>
<dbReference type="UniPathway" id="UPA00113">
    <property type="reaction ID" value="UER00529"/>
</dbReference>
<evidence type="ECO:0000256" key="1">
    <source>
        <dbReference type="RuleBase" id="RU365086"/>
    </source>
</evidence>
<dbReference type="GO" id="GO:0006044">
    <property type="term" value="P:N-acetylglucosamine metabolic process"/>
    <property type="evidence" value="ECO:0007669"/>
    <property type="project" value="EnsemblPlants"/>
</dbReference>
<comment type="pathway">
    <text evidence="1">Nucleotide-sugar biosynthesis; UDP-N-acetyl-alpha-D-glucosamine biosynthesis; N-acetyl-alpha-D-glucosamine 1-phosphate from alpha-D-glucosamine 6-phosphate (route I): step 1/2.</text>
</comment>
<feature type="non-terminal residue" evidence="3">
    <location>
        <position position="1"/>
    </location>
</feature>
<keyword evidence="1" id="KW-0012">Acyltransferase</keyword>
<keyword evidence="1" id="KW-0808">Transferase</keyword>
<dbReference type="GO" id="GO:0006048">
    <property type="term" value="P:UDP-N-acetylglucosamine biosynthetic process"/>
    <property type="evidence" value="ECO:0007669"/>
    <property type="project" value="UniProtKB-UniRule"/>
</dbReference>
<dbReference type="InterPro" id="IPR000182">
    <property type="entry name" value="GNAT_dom"/>
</dbReference>
<dbReference type="Proteomes" id="UP000001568">
    <property type="component" value="Chromosome 2"/>
</dbReference>
<dbReference type="Gene3D" id="3.40.630.30">
    <property type="match status" value="1"/>
</dbReference>
<dbReference type="AlphaFoldDB" id="A4RSE3"/>
<organism evidence="3 4">
    <name type="scientific">Ostreococcus lucimarinus (strain CCE9901)</name>
    <dbReference type="NCBI Taxonomy" id="436017"/>
    <lineage>
        <taxon>Eukaryota</taxon>
        <taxon>Viridiplantae</taxon>
        <taxon>Chlorophyta</taxon>
        <taxon>Mamiellophyceae</taxon>
        <taxon>Mamiellales</taxon>
        <taxon>Bathycoccaceae</taxon>
        <taxon>Ostreococcus</taxon>
    </lineage>
</organism>
<keyword evidence="4" id="KW-1185">Reference proteome</keyword>
<dbReference type="OrthoDB" id="10039976at2759"/>
<dbReference type="EC" id="2.3.1.4" evidence="1"/>
<feature type="non-terminal residue" evidence="3">
    <location>
        <position position="142"/>
    </location>
</feature>
<dbReference type="PANTHER" id="PTHR13355">
    <property type="entry name" value="GLUCOSAMINE 6-PHOSPHATE N-ACETYLTRANSFERASE"/>
    <property type="match status" value="1"/>
</dbReference>
<sequence length="142" mass="15826">ASPITVRRLRADDDRKGFRALLSQLTTVGEGDFKRRFRAIADGPEYVYVIESACGTRVVASGTLLLERKFTRNCGTCGHIEDVVVDSNERGKDLGRVIIEALTKAAEFAGCYKVILDCSEANAGFYERCGYVRKEIQMAKYF</sequence>
<proteinExistence type="inferred from homology"/>
<dbReference type="GeneID" id="5000504"/>
<evidence type="ECO:0000313" key="4">
    <source>
        <dbReference type="Proteomes" id="UP000001568"/>
    </source>
</evidence>
<name>A4RSE3_OSTLU</name>
<dbReference type="RefSeq" id="XP_001416506.1">
    <property type="nucleotide sequence ID" value="XM_001416469.1"/>
</dbReference>
<dbReference type="PANTHER" id="PTHR13355:SF11">
    <property type="entry name" value="GLUCOSAMINE 6-PHOSPHATE N-ACETYLTRANSFERASE"/>
    <property type="match status" value="1"/>
</dbReference>
<dbReference type="eggNOG" id="KOG3396">
    <property type="taxonomic scope" value="Eukaryota"/>
</dbReference>
<comment type="similarity">
    <text evidence="1">Belongs to the acetyltransferase family. GNA1 subfamily.</text>
</comment>
<gene>
    <name evidence="3" type="ORF">OSTLU_8888</name>
</gene>
<comment type="catalytic activity">
    <reaction evidence="1">
        <text>D-glucosamine 6-phosphate + acetyl-CoA = N-acetyl-D-glucosamine 6-phosphate + CoA + H(+)</text>
        <dbReference type="Rhea" id="RHEA:10292"/>
        <dbReference type="ChEBI" id="CHEBI:15378"/>
        <dbReference type="ChEBI" id="CHEBI:57287"/>
        <dbReference type="ChEBI" id="CHEBI:57288"/>
        <dbReference type="ChEBI" id="CHEBI:57513"/>
        <dbReference type="ChEBI" id="CHEBI:58725"/>
        <dbReference type="EC" id="2.3.1.4"/>
    </reaction>
</comment>
<dbReference type="InterPro" id="IPR039143">
    <property type="entry name" value="GNPNAT1-like"/>
</dbReference>
<dbReference type="CDD" id="cd04301">
    <property type="entry name" value="NAT_SF"/>
    <property type="match status" value="1"/>
</dbReference>
<dbReference type="STRING" id="436017.A4RSE3"/>
<dbReference type="InterPro" id="IPR016181">
    <property type="entry name" value="Acyl_CoA_acyltransferase"/>
</dbReference>
<reference evidence="3 4" key="1">
    <citation type="journal article" date="2007" name="Proc. Natl. Acad. Sci. U.S.A.">
        <title>The tiny eukaryote Ostreococcus provides genomic insights into the paradox of plankton speciation.</title>
        <authorList>
            <person name="Palenik B."/>
            <person name="Grimwood J."/>
            <person name="Aerts A."/>
            <person name="Rouze P."/>
            <person name="Salamov A."/>
            <person name="Putnam N."/>
            <person name="Dupont C."/>
            <person name="Jorgensen R."/>
            <person name="Derelle E."/>
            <person name="Rombauts S."/>
            <person name="Zhou K."/>
            <person name="Otillar R."/>
            <person name="Merchant S.S."/>
            <person name="Podell S."/>
            <person name="Gaasterland T."/>
            <person name="Napoli C."/>
            <person name="Gendler K."/>
            <person name="Manuell A."/>
            <person name="Tai V."/>
            <person name="Vallon O."/>
            <person name="Piganeau G."/>
            <person name="Jancek S."/>
            <person name="Heijde M."/>
            <person name="Jabbari K."/>
            <person name="Bowler C."/>
            <person name="Lohr M."/>
            <person name="Robbens S."/>
            <person name="Werner G."/>
            <person name="Dubchak I."/>
            <person name="Pazour G.J."/>
            <person name="Ren Q."/>
            <person name="Paulsen I."/>
            <person name="Delwiche C."/>
            <person name="Schmutz J."/>
            <person name="Rokhsar D."/>
            <person name="Van de Peer Y."/>
            <person name="Moreau H."/>
            <person name="Grigoriev I.V."/>
        </authorList>
    </citation>
    <scope>NUCLEOTIDE SEQUENCE [LARGE SCALE GENOMIC DNA]</scope>
    <source>
        <strain evidence="3 4">CCE9901</strain>
    </source>
</reference>
<dbReference type="GO" id="GO:0005783">
    <property type="term" value="C:endoplasmic reticulum"/>
    <property type="evidence" value="ECO:0007669"/>
    <property type="project" value="EnsemblPlants"/>
</dbReference>
<dbReference type="PROSITE" id="PS51186">
    <property type="entry name" value="GNAT"/>
    <property type="match status" value="1"/>
</dbReference>
<evidence type="ECO:0000259" key="2">
    <source>
        <dbReference type="PROSITE" id="PS51186"/>
    </source>
</evidence>
<dbReference type="KEGG" id="olu:OSTLU_8888"/>
<feature type="domain" description="N-acetyltransferase" evidence="2">
    <location>
        <begin position="4"/>
        <end position="142"/>
    </location>
</feature>
<dbReference type="HOGENOM" id="CLU_072095_3_0_1"/>
<evidence type="ECO:0000313" key="3">
    <source>
        <dbReference type="EMBL" id="ABO94799.1"/>
    </source>
</evidence>
<comment type="subunit">
    <text evidence="1">Homodimer.</text>
</comment>
<accession>A4RSE3</accession>
<dbReference type="Gramene" id="ABO94799">
    <property type="protein sequence ID" value="ABO94799"/>
    <property type="gene ID" value="OSTLU_8888"/>
</dbReference>